<feature type="coiled-coil region" evidence="1">
    <location>
        <begin position="696"/>
        <end position="763"/>
    </location>
</feature>
<name>A0A4E0RFF8_FASHE</name>
<feature type="coiled-coil region" evidence="1">
    <location>
        <begin position="1131"/>
        <end position="1195"/>
    </location>
</feature>
<dbReference type="EMBL" id="JXXN02000371">
    <property type="protein sequence ID" value="THD27609.1"/>
    <property type="molecule type" value="Genomic_DNA"/>
</dbReference>
<proteinExistence type="predicted"/>
<dbReference type="Gene3D" id="1.20.58.60">
    <property type="match status" value="5"/>
</dbReference>
<feature type="compositionally biased region" description="Basic and acidic residues" evidence="2">
    <location>
        <begin position="3268"/>
        <end position="3279"/>
    </location>
</feature>
<feature type="coiled-coil region" evidence="1">
    <location>
        <begin position="4511"/>
        <end position="4573"/>
    </location>
</feature>
<evidence type="ECO:0000313" key="5">
    <source>
        <dbReference type="Proteomes" id="UP000230066"/>
    </source>
</evidence>
<dbReference type="PANTHER" id="PTHR23159:SF31">
    <property type="entry name" value="CENTROSOME-ASSOCIATED PROTEIN CEP250 ISOFORM X1"/>
    <property type="match status" value="1"/>
</dbReference>
<feature type="region of interest" description="Disordered" evidence="2">
    <location>
        <begin position="3266"/>
        <end position="3289"/>
    </location>
</feature>
<evidence type="ECO:0000259" key="3">
    <source>
        <dbReference type="Pfam" id="PF25034"/>
    </source>
</evidence>
<accession>A0A4E0RFF8</accession>
<feature type="coiled-coil region" evidence="1">
    <location>
        <begin position="487"/>
        <end position="590"/>
    </location>
</feature>
<reference evidence="4" key="1">
    <citation type="submission" date="2019-03" db="EMBL/GenBank/DDBJ databases">
        <title>Improved annotation for the trematode Fasciola hepatica.</title>
        <authorList>
            <person name="Choi Y.-J."/>
            <person name="Martin J."/>
            <person name="Mitreva M."/>
        </authorList>
    </citation>
    <scope>NUCLEOTIDE SEQUENCE [LARGE SCALE GENOMIC DNA]</scope>
</reference>
<feature type="compositionally biased region" description="Basic and acidic residues" evidence="2">
    <location>
        <begin position="1843"/>
        <end position="1862"/>
    </location>
</feature>
<feature type="region of interest" description="Disordered" evidence="2">
    <location>
        <begin position="1843"/>
        <end position="1867"/>
    </location>
</feature>
<dbReference type="InterPro" id="IPR057057">
    <property type="entry name" value="Spectrin_SYNE1"/>
</dbReference>
<comment type="caution">
    <text evidence="4">The sequence shown here is derived from an EMBL/GenBank/DDBJ whole genome shotgun (WGS) entry which is preliminary data.</text>
</comment>
<evidence type="ECO:0000256" key="1">
    <source>
        <dbReference type="SAM" id="Coils"/>
    </source>
</evidence>
<feature type="compositionally biased region" description="Low complexity" evidence="2">
    <location>
        <begin position="1722"/>
        <end position="1732"/>
    </location>
</feature>
<gene>
    <name evidence="4" type="ORF">D915_001590</name>
</gene>
<feature type="coiled-coil region" evidence="1">
    <location>
        <begin position="314"/>
        <end position="407"/>
    </location>
</feature>
<evidence type="ECO:0000256" key="2">
    <source>
        <dbReference type="SAM" id="MobiDB-lite"/>
    </source>
</evidence>
<feature type="region of interest" description="Disordered" evidence="2">
    <location>
        <begin position="2590"/>
        <end position="2619"/>
    </location>
</feature>
<keyword evidence="1" id="KW-0175">Coiled coil</keyword>
<dbReference type="Pfam" id="PF25034">
    <property type="entry name" value="Spectrin_SYNE1"/>
    <property type="match status" value="1"/>
</dbReference>
<protein>
    <recommendedName>
        <fullName evidence="3">Nesprin-1 spectrin repeats region domain-containing protein</fullName>
    </recommendedName>
</protein>
<feature type="region of interest" description="Disordered" evidence="2">
    <location>
        <begin position="1722"/>
        <end position="1750"/>
    </location>
</feature>
<evidence type="ECO:0000313" key="4">
    <source>
        <dbReference type="EMBL" id="THD27609.1"/>
    </source>
</evidence>
<organism evidence="4 5">
    <name type="scientific">Fasciola hepatica</name>
    <name type="common">Liver fluke</name>
    <dbReference type="NCBI Taxonomy" id="6192"/>
    <lineage>
        <taxon>Eukaryota</taxon>
        <taxon>Metazoa</taxon>
        <taxon>Spiralia</taxon>
        <taxon>Lophotrochozoa</taxon>
        <taxon>Platyhelminthes</taxon>
        <taxon>Trematoda</taxon>
        <taxon>Digenea</taxon>
        <taxon>Plagiorchiida</taxon>
        <taxon>Echinostomata</taxon>
        <taxon>Echinostomatoidea</taxon>
        <taxon>Fasciolidae</taxon>
        <taxon>Fasciola</taxon>
    </lineage>
</organism>
<feature type="coiled-coil region" evidence="1">
    <location>
        <begin position="5316"/>
        <end position="5350"/>
    </location>
</feature>
<feature type="compositionally biased region" description="Basic and acidic residues" evidence="2">
    <location>
        <begin position="2599"/>
        <end position="2619"/>
    </location>
</feature>
<feature type="compositionally biased region" description="Acidic residues" evidence="2">
    <location>
        <begin position="5858"/>
        <end position="5871"/>
    </location>
</feature>
<keyword evidence="5" id="KW-1185">Reference proteome</keyword>
<feature type="domain" description="Nesprin-1 spectrin repeats region" evidence="3">
    <location>
        <begin position="149"/>
        <end position="305"/>
    </location>
</feature>
<feature type="region of interest" description="Disordered" evidence="2">
    <location>
        <begin position="1473"/>
        <end position="1499"/>
    </location>
</feature>
<sequence length="6961" mass="787542">MKEQFDVLKAKNKELNRIAEEARGKPDVLTKLDVHLPEPVVYALENRLLNVNLDSPVAKRRIERLTLRWKLAHQLDELRTHLTDWQSVRCKQPGDVKNQMKTIKDYLASLGLPGRIEASLEELIVLAANRDDIATGVLERRKELEERFARSSDAQKLFQSYLSQGVSVSTGGGAYMLIDSAETERNEANMFIASIKSRWTDAWNDVTDLQHHLEELQVKWETYETEKAALKEWIENAKRILMDENSTVEDKNKLYAELSQWRARISALNDLGHDLMGECDINTASALDQELSDVNQVWTHLSNEVVRSAELNHAEQLKNQHADALHRLNEFLRSTERLLNQDFVLPETTDVNEANAATAAYRKQLEDARAALIEKAQADYLEALRAAEELMEAARAGQADMAEAEAMMAAVRAAGERLDKLTNTDVPSRLDEVHAATQKAVDLALRLAPINSFIQNTEQSEDFGKLSTGELNLDLSGLSTDDAISKLRNHFTAIEQHEKSLTEAEQRLKDLKAAGLKHVDVSQLELATAEARRKFEILRATAQRYEEALEKRRIVENTFNASVSELQVWLDDAERLMQMKTEAIEKHQQQAVSSEWLKDQLEEHKQFFGKLQEVVQTSLMTVNQSYDELVSLYDNENLDFGVSTEMAESNVVPPSDITDNVVVEASTKVKMLRNRYEDILSRAPQQEVELRYAMLEAQLRDQLDLMNNTLMEEESRIAAGEELASILSDHERTFGKSGLGNICEQLLNEMRELSEQMSLLDSEAPNRLALRTDRLQKDFNRLTDHVGQLAVKLRNLPTQWADFDEKLYQLVDWTREVEQLVRNLQTNPEDTKTSDEVSAMELAARYRAMLSRFEELTGATNEQGALAELLNAKLADLSLQGGLSATELATKRAALAAAIGSLRDLRSDVDLVMGRAPLIADSLEFRANAVTETRKAMTVRAAVEQVVQEDFEAFPTDLDAIRTLLAEREAMVARLAEERDASLAAMLQRSLGVKSSEMVDWIEPSENELRATWAEVDKYAELGLTTLRQTAEALEAFEQHKQRLTNLLVGTKHLVSGSASAAAAAALAMAFGSEMDEPDTDAACSTLGIDETTKAWANASLAAGVMGTIAASVEEATRAGQESVRVQAEVVKAQLNALQAAEADLAALKQAAETMKSRASAQRVAEINSTIERLEAELQKAREDLTQRLTRLRAAEGKWEVFYTISTEFDKFLDGVESKLSKVTAVQPASTGNVPSGEVGACESAARAALAELTAWSSSAGSELKDIESALQRLGSLDSMFTSLTALNTIDEHHGDPKHLTREVARAQSKLIGLHQRQSALAAAFRVHIESLDNLGGKLRRYLELVPEFDMEIAELEKKSDILGRSPFPESFNDLEARREAHIKHQMEHEAKFAKMREELFSLALRLNVWPSIKETSEQLLNRWESSNHWLLKERQYLDELHALWRAWNRETNELNAKLTNIDVELERDVSDFATSGKSGPDEAASGREADPLQSSVDAVGISPMTDLENRTARMRLGQERIQSAEASLKSLTGLSEKLLAQLDKQTEISCAPIGSTDQTVHRQSRSADSAHQKLIKLSTSPHTVATRYRELEERTRRLKSRWEKLNDELDSQLDARDRLFRDMDKLAQWLSVAEKRLTKLTRVWVAARPPANVITTEIPTPSSALKSTNAERKAQVDPNSTGVDLNEALNQLYGIYTEAKGPRLAALKEIAFQTEGEEVDLNSLSSRNSSRPGSNVPDRPTSGRLRSQRSVSFEMSGRLGSLDSADEVNRALRDRLKRLVGRLKRLVSRVSSRWAACQSATDYERCRYNWREQIRLFDLRIKALINTADSVDLVTAKTFREKSPRQEDMSEVTDIDKKESETSAETKLLGSDDPEILLDEEQPNESAKHFRDEYFRLRDDVRGLKETINSWRAQVKILEIEGLNIQYEEGVKDNTLESKELDTASVSAGLMFVTSVEDNWSFGRTRAATSGTLQIEPFSFFVDMARLNAECDKLHGRLRTNLIHVHAVCENWRQLEDARDRLCVQLRTLESQSRQICDGLSTAANPQTGGRGVATRLDRLGRQLIEWQTDLLTCKNLPPIQPIPLSVTGKPTNEILDTDATALELGTNTEAGIVIQRLNELRRLAERLITAAPARSTNVDSLLAQTVQTVLSSANQLGQLGYRCQVLSRILTQRENALDQVSFFIENMEQSAGLASSREHMKQLTEMLAADKIKLTDEPTKDAELANDADASKERIAVDISIALDTFEQSDVARLVSVDKETEARERLSAVRAAEAQMTNKQHELLSKLQQVCIASSDAYREFIMETKRDQTVSTEIGSSSVDAHRDQVLDRWQRLQHRLCAAGQQLEMHRSALAYVEDSLNELTTWIDPMEIKLDRCSVQLAISAALPPPIAGMSSRTGSNELATVFDWSATDMDSDNPQTVLDQYATEIVYYENLLSSLFARIETDLAGRENILEMVRAFESRLDRLRKVAQRVVQQWQEEGTRCEQLHADVERLRVMVDACMTELNLCCTRLSIDCVESSDQETSAEPGIPLLQTHLAQSNLRLHRLGEIQAIRFRLTILHEKALSLHSWAQQLTIGPSRYHHRLARVQPSSDTVTEKEKKDDDQGENEEIHESLSFKHPKAQADVIPSEWTAGAGAVLLEIDIVSLEHRLTGMAGRARKAAEVLHHHVNREFFNGVRVWNAWYQGAGQAYDQLLSVPTIADKSISRLATFLNQCSGERLDEFIITRVEQVRELKAKLPEGEALVEQVKQLGLNMIRAQHLNVEPEVTPPFRESTSTTPADEPATVEINQATKIPEQQQPPTVDGLLEEVEGKLAQIDIPVVDPSDVPVLNSVLADVDLPASVSNILLQPDTAVKLIGSAQTAVRILIANLTRFESRLSGVESYASSLRETEHKLLAEMDKLKADVDQSLSWKDYPTPTLCKARLDTIQALVSRLADCRTMHRQVGEKFLQTTTLTATAFMKPSLDDGSPDLSELNSEANLIETRADQLDSIIQQALHSGPVCLEIEALLERLASRLNEASVQIGDLARVLELEERSKTEAFQWIQAAVEKLETLHNQFSSQVPSKAEAEARLEQLQILVNDCESGRFKVQLAHNAIDAVIRLMSSTYFLSLGSITIPSDRDLESNLHDQSSPTEADAVGIRTHVMTECRDAMRQVSRDMRARFDTYWTELQEAINKAELAVARWTSFSDCRIRFEKWIDSVEHEWSLTTDEVHTKELVANLSEEKAMVTLYQHRLHEIRAHESFLETVLDRNQALNESYPMTRAKDEDENHDDTLNTSPSSYDKELRKQYQRALQIVQSRLKLHEHRVELYELFDGAVARTKQNLTVHLDRLHQLIHQTTTLRDQLFWEYDPSTDRYRFVTEATSSAVQIDRSDQPDQFLIQLRNELAAFGDNVEHWNTNNLAQLATRLDELRSECSAPESLDLIVHDLSVTIHAKLTEPTERLQNQLRTLNQACIALSDPFKSVRAFLDACESELGAQSLLAKSPVYSADGQDSVPSEHTAIKLPGTKSEKEHRLGRAHDLLERLNGTECARLFEIVNTRRDEFLNAVGQFDVYSLSMHRVEQSSDTCIGHLRSGHAKLKTLVYDTVQYWQSALDEHLRLESFLATGANELERIEKALGHDTFDLQAIVSDSSVADDHQPISQKIPFDLCWSNGDSIYTRILTWLSDDISNQLDRFETGTYHNLVRQLHVVSNSTTTEGTAHLRLELSRLHTKSELLSTQRSEYQTRLEQALSSHLRIQEDREEVRVWLGSVQQKLDRWTSSPLQPLGVRSDTDSVDALMAAWNLRRKEHEHRLGQLQRLNQEFNSRRKQLSLLKDHQTTSLFALRIELRDRFAYDLDDQNEQPSDLLADLSVCHTALTERCQRAIDHETRAITATADLGQMFAGAVADFVAVSDQVQLVLNDLPLTGAGTISSSVCWTRVALETRLNQIRSEIRHNALVPCQNTVERMKIKLQSVVCHADQSNDASLPDLADDECQLAEDLVENVRRKLDELSTRVERREQQLEEVHNRMNQLQGELDQQDAEIGKIESAPLLTGSQLPSSLEEQRNYVEAFEMLLHTIKELENALDQLNIHLSEPLSSCEIPESGDSENERTDSTTTFYWPADPELLSRLSAIQFRLTTVTERATRGLSRWNRAVRQHEELLQALKQFDKQYQSVQNELINCYRQYRSCLDPTRLIMPSKSTLISLVSILTDQVQPKLGILVHRADQLDVMHDLIYPNCTREMAAEIKQNIANRRDGLMQWIERNDRLLITMSRMKDRVNGISTEVQLLTDRISEYETNARAATKTNHLTDLACVRRQLSVWHALKDRAIRLRKQLAEEFDPLHKLMHIGRSEWEDIDLDNLISAESERPISTISVDSFDANALCDDARNRIGRLVELAETVTSVLEQIQVPWVKLDRQMTDIRSWLDAIALKTECVPTPRTNTELSPVSDTEDQDPIVLNRYTVQTNLYLLTEVTEDLSRGSSRLDNCEQLLTELQSLTGLISTTTELFTTINPDQNCSNPDQEARVRFDQLQKEQNELRQRWISLDAQQRAGVEKLQTHLDNIRAQESKREDWIDRLRQLEHALTLGPQMKIDLDKIEMDYNKGYDSADSNHRQVVDYEKFASILVQAIYTQEKLTNECEEFLKDRQSELLELRTKSTSTFDDTSLLSPLDEDTLNRVEALLTKMQDWCSWNRKSLTALQSVNNTWNEWKQWLTESGAMEIIIHNGPRNLVQHTLESIDNTSDISTQVSKLSELSTRLNRLSQQAQSEGHLALENLVQTTAELQTVVDEQNHWTGPDWNKANATKVTRTPLNVGLMASQLIIRGAHSQWSFGFDDLGLAVQHVQTRLTSLESFISDREKLATRLSKIEQDLDRLEPRFVLPKDITETHGIWIEETVESSWSGQKMPHWPCSIEFVISASLDDQLKLSSEIRQLKRDTQLVNERLFCLERTVHTLGIDSASVRMKSASTPAAPSALLAPLTAQHTGLVKRVNYMVQRIERAIQSHHQLTESWHTLAEWIGQLQQSLGNYAILSGDRHMLQARLELIKDLKSIESEGIKRWTEVQHCVEHILQHGLILPPVRGTTKDSSGNESLNLSQVRAAILFRSCEIHSRCLDVQNRIQTAMDELEAGIEAWQLFEHNRDRCIASMNRLQSWLKSQTSSVIHSKEDIVERLGVIKSVANFLSKSPDDSEKQIVQAEIPQEDQNLLPEHLAIETRQLASQLHLNLRQLPNMTDEIPPGLGELDEANQVQVMDALALSTSRVNEIYARIARLQKTLGELSSVWQKRLQEFSAWDDVVHTIGDNLLLIGHRVERIRSQITARLTETDSDLAETTLEDALIQLNELNEEHDRQSADLSELQNKLHSLLPYLTERGRRAMIERLDKSQQNWARQNHTIEQCRKELIQRQTTWSTLWHQLEALSEWVSTQKVGLSQLQHSTPAVVHPESSLIVEEVCKSPGLSLVMRCNAHAVEVQAFCEQVRQFVLVVNAKYPHVEQLTRAIQSLNETVIVSNLDATIASALDRTTEQFHQIQRDTVSLYKDARELNELCTDFAHSYGDIWKDLSKLQSEFSRGAAFASTESGAEGRNLSVSEIRMEHDDSCVLDSATLEQWSRQLGTKVRLEELISHGSVEQTTRSVSENQYTMVERIGALMTKGKALDEFKFESVLLPGSDESRVDATRAVQFLQIQLLRLIETCQKRLERFHVEKTTLVEVEQLFEHIEGTLNRFEDDLFSVQCTDTEPIRAASANTHWPLIDSWMKFCGEREARLRQTSPQLVELKPAVDKLQQTINHLLEGTDRVHFHLNQRMVRVKSKYDTLLVRSRRIQIQLGEESKAWDHFIMCLRQAEDWIASDESAVDRICSGYETDHQQQDEEEDEDEKDEDLDDKCKPMNENYEEIAHSLDKLEQIENSLCDKGRVVRETLEQAVQSVMLKRTSQTAVKGPELDRTSSTSDVCPLTLAVEHFYTRWDQHTTRLQRIRTELGQQLLSQSQLDSAFDRSSRWLQGLIVQLDATEQDTSSSFFNLINSVLTPLGELDQTLAQLSNWISPKSHVWNTLLAEIEHFSQTEMPQLEQIVQQHAKAEHLARTRLGRILTSSSASPDVSSGLVGLERLTKFTKQVHDFRQCVEKQSISWNRLKLQCEKFARTRASLTTWLTSEKQKVQTSIIGMERCTRPSVTDAQRSQQLSTCSEQMQIKLSQVERLTETANEKSNRKLEELHGITTTLIQSALDSTGLVLSMEKFSSDQLLGTVQKQVQDTLNCMTDLISQTRVWITCWSELAASMDELSRWLTDQEGNLADSIASEIRSEVYADAIHLTGLDDVTRLVQRVNTQVQFGQEFRVELVSKQTRIESLLVEARNLVTSGSFPPKQAATIDQQETRAPLITSLAVTQATQLMQRYQTLLSLIDRRTQLNYTASRTVEQLHAACETYKRWADELDTELKLTAKQLSPQLAILGTDVANGPSEDNDDTALSPPVLDLDAVRKSATTLSSRLESGASLVQLCRDWADRFVAELALQRGQRRAEHETLQHFRGIQVQMTQPMPATIASQPKIRLFVMNEYERLANSVRSIQERVDKLHKKASCYNLAQMQLLSWLSSIENQLDVIVQHASPSSIAVTVAQQFSEFDKSLELIEQQTTEAVDKLTQMASDCLIREHQINRLEDVGDSGSRTDAANIKERFTQLVTHMHQSRGDLCSRIHKLHAFQTASVGFTAWLQEIENRMDNLINHDGALVNSESNLKARVTFSPIVSIDLTAESPGRASCHTVTHVADAERRLTALKNLGEAIDGRGHLLAKRTSDSGAQLIANLRMAEENVDLDQSVSTVDDSGIQLSSLIHDYIEDLQNRMTHLKQTQFEVTNRFTELLSLWNECLDHTDQLTDWVQETQNLVRQLLHRQTGNTKTRKQAVADFEAFYQQCLDKRSEFELCLRRAQQVNSAAPNCQLPEKIAQLIDRYESSLNMAVVSGLVVASIFTEVGVS</sequence>
<dbReference type="SUPFAM" id="SSF46966">
    <property type="entry name" value="Spectrin repeat"/>
    <property type="match status" value="2"/>
</dbReference>
<dbReference type="PANTHER" id="PTHR23159">
    <property type="entry name" value="CENTROSOMAL PROTEIN 2"/>
    <property type="match status" value="1"/>
</dbReference>
<dbReference type="Proteomes" id="UP000230066">
    <property type="component" value="Unassembled WGS sequence"/>
</dbReference>
<feature type="region of interest" description="Disordered" evidence="2">
    <location>
        <begin position="5850"/>
        <end position="5872"/>
    </location>
</feature>
<feature type="coiled-coil region" evidence="1">
    <location>
        <begin position="3982"/>
        <end position="4079"/>
    </location>
</feature>